<dbReference type="RefSeq" id="WP_218604267.1">
    <property type="nucleotide sequence ID" value="NZ_JADQDJ010000204.1"/>
</dbReference>
<protein>
    <submittedName>
        <fullName evidence="9">Oxidoreductase</fullName>
    </submittedName>
</protein>
<dbReference type="InterPro" id="IPR001041">
    <property type="entry name" value="2Fe-2S_ferredoxin-type"/>
</dbReference>
<keyword evidence="4" id="KW-0479">Metal-binding</keyword>
<keyword evidence="6" id="KW-0411">Iron-sulfur</keyword>
<keyword evidence="5" id="KW-0408">Iron</keyword>
<evidence type="ECO:0000256" key="6">
    <source>
        <dbReference type="ARBA" id="ARBA00023014"/>
    </source>
</evidence>
<evidence type="ECO:0000259" key="7">
    <source>
        <dbReference type="PROSITE" id="PS51085"/>
    </source>
</evidence>
<proteinExistence type="predicted"/>
<name>A0ABS6UNV9_9PSEU</name>
<dbReference type="InterPro" id="IPR006058">
    <property type="entry name" value="2Fe2S_fd_BS"/>
</dbReference>
<dbReference type="InterPro" id="IPR050415">
    <property type="entry name" value="MRET"/>
</dbReference>
<feature type="domain" description="2Fe-2S ferredoxin-type" evidence="7">
    <location>
        <begin position="231"/>
        <end position="316"/>
    </location>
</feature>
<dbReference type="Pfam" id="PF00111">
    <property type="entry name" value="Fer2"/>
    <property type="match status" value="1"/>
</dbReference>
<evidence type="ECO:0000256" key="1">
    <source>
        <dbReference type="ARBA" id="ARBA00001974"/>
    </source>
</evidence>
<dbReference type="Proteomes" id="UP000694287">
    <property type="component" value="Unassembled WGS sequence"/>
</dbReference>
<evidence type="ECO:0000259" key="8">
    <source>
        <dbReference type="PROSITE" id="PS51384"/>
    </source>
</evidence>
<keyword evidence="3" id="KW-0001">2Fe-2S</keyword>
<feature type="domain" description="FAD-binding FR-type" evidence="8">
    <location>
        <begin position="5"/>
        <end position="106"/>
    </location>
</feature>
<evidence type="ECO:0000256" key="5">
    <source>
        <dbReference type="ARBA" id="ARBA00023004"/>
    </source>
</evidence>
<comment type="cofactor">
    <cofactor evidence="1">
        <name>FAD</name>
        <dbReference type="ChEBI" id="CHEBI:57692"/>
    </cofactor>
</comment>
<keyword evidence="10" id="KW-1185">Reference proteome</keyword>
<dbReference type="EMBL" id="JADQDK010000001">
    <property type="protein sequence ID" value="MBW0133862.1"/>
    <property type="molecule type" value="Genomic_DNA"/>
</dbReference>
<dbReference type="PANTHER" id="PTHR47354:SF1">
    <property type="entry name" value="CARNITINE MONOOXYGENASE REDUCTASE SUBUNIT"/>
    <property type="match status" value="1"/>
</dbReference>
<keyword evidence="2" id="KW-0285">Flavoprotein</keyword>
<dbReference type="CDD" id="cd00207">
    <property type="entry name" value="fer2"/>
    <property type="match status" value="1"/>
</dbReference>
<reference evidence="9 10" key="1">
    <citation type="submission" date="2020-11" db="EMBL/GenBank/DDBJ databases">
        <title>Pseudonocardia abyssalis sp. nov. and Pseudonocardia oceani sp. nov., description and phylogenomic analysis of two novel actinomycetes isolated from the deep Southern Ocean.</title>
        <authorList>
            <person name="Parra J."/>
        </authorList>
    </citation>
    <scope>NUCLEOTIDE SEQUENCE [LARGE SCALE GENOMIC DNA]</scope>
    <source>
        <strain evidence="9 10">KRD-168</strain>
    </source>
</reference>
<evidence type="ECO:0000313" key="9">
    <source>
        <dbReference type="EMBL" id="MBW0133862.1"/>
    </source>
</evidence>
<sequence>MPDLPTGLALQVVARQIEAEDVVSYTLARPDRGPLPPWAPGAHVDVQLGDAVRQYSLCGDPADRTTWRIGVLREPDGRGGSRYLHDLVRPGSELEIGLPRNNFPLVDARHYVFVAGGIGITPLLPMIRVVQASGAGWSLHYGARRRSRLAFLDELACGGSRVRLHPEDEYGLLPLAGILAAAPPDAQVYGCGPEPLLDALERAGAGRPTGSLHVERFRPRIDPAAGPDQAFDVLVASTGTTLRVGAGVSVLDTLDAAGLPMPSSCREGTCASCETAVLAGEIDHRDSVLSTAERESGKTMMICVSRAASPLLVLDL</sequence>
<organism evidence="9 10">
    <name type="scientific">Pseudonocardia abyssalis</name>
    <dbReference type="NCBI Taxonomy" id="2792008"/>
    <lineage>
        <taxon>Bacteria</taxon>
        <taxon>Bacillati</taxon>
        <taxon>Actinomycetota</taxon>
        <taxon>Actinomycetes</taxon>
        <taxon>Pseudonocardiales</taxon>
        <taxon>Pseudonocardiaceae</taxon>
        <taxon>Pseudonocardia</taxon>
    </lineage>
</organism>
<evidence type="ECO:0000256" key="4">
    <source>
        <dbReference type="ARBA" id="ARBA00022723"/>
    </source>
</evidence>
<accession>A0ABS6UNV9</accession>
<dbReference type="InterPro" id="IPR017927">
    <property type="entry name" value="FAD-bd_FR_type"/>
</dbReference>
<dbReference type="CDD" id="cd06185">
    <property type="entry name" value="PDR_like"/>
    <property type="match status" value="1"/>
</dbReference>
<evidence type="ECO:0000313" key="10">
    <source>
        <dbReference type="Proteomes" id="UP000694287"/>
    </source>
</evidence>
<dbReference type="PROSITE" id="PS51384">
    <property type="entry name" value="FAD_FR"/>
    <property type="match status" value="1"/>
</dbReference>
<comment type="caution">
    <text evidence="9">The sequence shown here is derived from an EMBL/GenBank/DDBJ whole genome shotgun (WGS) entry which is preliminary data.</text>
</comment>
<dbReference type="PANTHER" id="PTHR47354">
    <property type="entry name" value="NADH OXIDOREDUCTASE HCR"/>
    <property type="match status" value="1"/>
</dbReference>
<dbReference type="PROSITE" id="PS00197">
    <property type="entry name" value="2FE2S_FER_1"/>
    <property type="match status" value="1"/>
</dbReference>
<evidence type="ECO:0000256" key="3">
    <source>
        <dbReference type="ARBA" id="ARBA00022714"/>
    </source>
</evidence>
<dbReference type="PROSITE" id="PS51085">
    <property type="entry name" value="2FE2S_FER_2"/>
    <property type="match status" value="1"/>
</dbReference>
<evidence type="ECO:0000256" key="2">
    <source>
        <dbReference type="ARBA" id="ARBA00022630"/>
    </source>
</evidence>
<gene>
    <name evidence="9" type="ORF">I4I81_06300</name>
</gene>